<evidence type="ECO:0000256" key="3">
    <source>
        <dbReference type="ARBA" id="ARBA00022755"/>
    </source>
</evidence>
<dbReference type="NCBIfam" id="TIGR00639">
    <property type="entry name" value="PurN"/>
    <property type="match status" value="1"/>
</dbReference>
<reference evidence="8" key="1">
    <citation type="submission" date="2022-08" db="EMBL/GenBank/DDBJ databases">
        <title>Genomic Encyclopedia of Type Strains, Phase III (KMG-III): the genomes of soil and plant-associated and newly described type strains.</title>
        <authorList>
            <person name="Whitman W."/>
        </authorList>
    </citation>
    <scope>NUCLEOTIDE SEQUENCE</scope>
    <source>
        <strain evidence="8">HMT 1</strain>
    </source>
</reference>
<dbReference type="PROSITE" id="PS00373">
    <property type="entry name" value="GART"/>
    <property type="match status" value="1"/>
</dbReference>
<proteinExistence type="inferred from homology"/>
<dbReference type="Proteomes" id="UP001204445">
    <property type="component" value="Unassembled WGS sequence"/>
</dbReference>
<organism evidence="8 9">
    <name type="scientific">Methylohalomonas lacus</name>
    <dbReference type="NCBI Taxonomy" id="398773"/>
    <lineage>
        <taxon>Bacteria</taxon>
        <taxon>Pseudomonadati</taxon>
        <taxon>Pseudomonadota</taxon>
        <taxon>Gammaproteobacteria</taxon>
        <taxon>Methylohalomonadales</taxon>
        <taxon>Methylohalomonadaceae</taxon>
        <taxon>Methylohalomonas</taxon>
    </lineage>
</organism>
<dbReference type="EC" id="2.1.2.2" evidence="6"/>
<dbReference type="PANTHER" id="PTHR43369:SF2">
    <property type="entry name" value="PHOSPHORIBOSYLGLYCINAMIDE FORMYLTRANSFERASE"/>
    <property type="match status" value="1"/>
</dbReference>
<dbReference type="AlphaFoldDB" id="A0AAE3HH69"/>
<comment type="catalytic activity">
    <reaction evidence="5 6">
        <text>N(1)-(5-phospho-beta-D-ribosyl)glycinamide + (6R)-10-formyltetrahydrofolate = N(2)-formyl-N(1)-(5-phospho-beta-D-ribosyl)glycinamide + (6S)-5,6,7,8-tetrahydrofolate + H(+)</text>
        <dbReference type="Rhea" id="RHEA:15053"/>
        <dbReference type="ChEBI" id="CHEBI:15378"/>
        <dbReference type="ChEBI" id="CHEBI:57453"/>
        <dbReference type="ChEBI" id="CHEBI:143788"/>
        <dbReference type="ChEBI" id="CHEBI:147286"/>
        <dbReference type="ChEBI" id="CHEBI:195366"/>
        <dbReference type="EC" id="2.1.2.2"/>
    </reaction>
</comment>
<dbReference type="InterPro" id="IPR001555">
    <property type="entry name" value="GART_AS"/>
</dbReference>
<evidence type="ECO:0000313" key="9">
    <source>
        <dbReference type="Proteomes" id="UP001204445"/>
    </source>
</evidence>
<feature type="domain" description="Formyl transferase N-terminal" evidence="7">
    <location>
        <begin position="4"/>
        <end position="187"/>
    </location>
</feature>
<feature type="active site" description="Proton donor" evidence="6">
    <location>
        <position position="109"/>
    </location>
</feature>
<keyword evidence="3 6" id="KW-0658">Purine biosynthesis</keyword>
<name>A0AAE3HH69_9GAMM</name>
<comment type="caution">
    <text evidence="6">Lacks conserved residue(s) required for the propagation of feature annotation.</text>
</comment>
<feature type="binding site" evidence="6">
    <location>
        <begin position="12"/>
        <end position="14"/>
    </location>
    <ligand>
        <name>N(1)-(5-phospho-beta-D-ribosyl)glycinamide</name>
        <dbReference type="ChEBI" id="CHEBI:143788"/>
    </ligand>
</feature>
<dbReference type="InterPro" id="IPR036477">
    <property type="entry name" value="Formyl_transf_N_sf"/>
</dbReference>
<gene>
    <name evidence="6" type="primary">purN</name>
    <name evidence="8" type="ORF">J2T55_000212</name>
</gene>
<evidence type="ECO:0000256" key="2">
    <source>
        <dbReference type="ARBA" id="ARBA00022679"/>
    </source>
</evidence>
<dbReference type="GO" id="GO:0006189">
    <property type="term" value="P:'de novo' IMP biosynthetic process"/>
    <property type="evidence" value="ECO:0007669"/>
    <property type="project" value="UniProtKB-UniRule"/>
</dbReference>
<comment type="similarity">
    <text evidence="4 6">Belongs to the GART family.</text>
</comment>
<evidence type="ECO:0000256" key="4">
    <source>
        <dbReference type="ARBA" id="ARBA00038440"/>
    </source>
</evidence>
<dbReference type="PANTHER" id="PTHR43369">
    <property type="entry name" value="PHOSPHORIBOSYLGLYCINAMIDE FORMYLTRANSFERASE"/>
    <property type="match status" value="1"/>
</dbReference>
<evidence type="ECO:0000256" key="6">
    <source>
        <dbReference type="HAMAP-Rule" id="MF_01930"/>
    </source>
</evidence>
<dbReference type="RefSeq" id="WP_259053652.1">
    <property type="nucleotide sequence ID" value="NZ_JANUCT010000001.1"/>
</dbReference>
<evidence type="ECO:0000313" key="8">
    <source>
        <dbReference type="EMBL" id="MCS3902220.1"/>
    </source>
</evidence>
<dbReference type="InterPro" id="IPR002376">
    <property type="entry name" value="Formyl_transf_N"/>
</dbReference>
<comment type="pathway">
    <text evidence="1 6">Purine metabolism; IMP biosynthesis via de novo pathway; N(2)-formyl-N(1)-(5-phospho-D-ribosyl)glycinamide from N(1)-(5-phospho-D-ribosyl)glycinamide (10-formyl THF route): step 1/1.</text>
</comment>
<evidence type="ECO:0000259" key="7">
    <source>
        <dbReference type="Pfam" id="PF00551"/>
    </source>
</evidence>
<dbReference type="GO" id="GO:0005737">
    <property type="term" value="C:cytoplasm"/>
    <property type="evidence" value="ECO:0007669"/>
    <property type="project" value="TreeGrafter"/>
</dbReference>
<dbReference type="InterPro" id="IPR004607">
    <property type="entry name" value="GART"/>
</dbReference>
<dbReference type="SUPFAM" id="SSF53328">
    <property type="entry name" value="Formyltransferase"/>
    <property type="match status" value="1"/>
</dbReference>
<dbReference type="CDD" id="cd08645">
    <property type="entry name" value="FMT_core_GART"/>
    <property type="match status" value="1"/>
</dbReference>
<keyword evidence="9" id="KW-1185">Reference proteome</keyword>
<evidence type="ECO:0000256" key="5">
    <source>
        <dbReference type="ARBA" id="ARBA00047664"/>
    </source>
</evidence>
<keyword evidence="2 6" id="KW-0808">Transferase</keyword>
<comment type="caution">
    <text evidence="8">The sequence shown here is derived from an EMBL/GenBank/DDBJ whole genome shotgun (WGS) entry which is preliminary data.</text>
</comment>
<comment type="function">
    <text evidence="6">Catalyzes the transfer of a formyl group from 10-formyltetrahydrofolate to 5-phospho-ribosyl-glycinamide (GAR), producing 5-phospho-ribosyl-N-formylglycinamide (FGAR) and tetrahydrofolate.</text>
</comment>
<dbReference type="GO" id="GO:0004644">
    <property type="term" value="F:phosphoribosylglycinamide formyltransferase activity"/>
    <property type="evidence" value="ECO:0007669"/>
    <property type="project" value="UniProtKB-UniRule"/>
</dbReference>
<feature type="binding site" evidence="6">
    <location>
        <position position="107"/>
    </location>
    <ligand>
        <name>(6R)-10-formyltetrahydrofolate</name>
        <dbReference type="ChEBI" id="CHEBI:195366"/>
    </ligand>
</feature>
<sequence>MIRLGFLASHRGTNMQAVVDACLAGRLAATPAVVVSNNHTAGALTRAQALGIPAYHLSQKTFADADALDQAIVRTMERHLVDWILTVGYMKKLGPRLLASYHNRIINIHPSLLPKYGGQGMYGEHVHAAVLAAGEFETGVTVHLVNEEYDQGPILGQARVPVMPGDTPASLGARVLETEHVFLVETLGQLLAGEIELPAASADS</sequence>
<dbReference type="Gene3D" id="3.40.50.170">
    <property type="entry name" value="Formyl transferase, N-terminal domain"/>
    <property type="match status" value="1"/>
</dbReference>
<feature type="site" description="Raises pKa of active site His" evidence="6">
    <location>
        <position position="150"/>
    </location>
</feature>
<dbReference type="HAMAP" id="MF_01930">
    <property type="entry name" value="PurN"/>
    <property type="match status" value="1"/>
</dbReference>
<dbReference type="Pfam" id="PF00551">
    <property type="entry name" value="Formyl_trans_N"/>
    <property type="match status" value="1"/>
</dbReference>
<protein>
    <recommendedName>
        <fullName evidence="6">Phosphoribosylglycinamide formyltransferase</fullName>
        <ecNumber evidence="6">2.1.2.2</ecNumber>
    </recommendedName>
    <alternativeName>
        <fullName evidence="6">5'-phosphoribosylglycinamide transformylase</fullName>
    </alternativeName>
    <alternativeName>
        <fullName evidence="6">GAR transformylase</fullName>
        <shortName evidence="6">GART</shortName>
    </alternativeName>
</protein>
<evidence type="ECO:0000256" key="1">
    <source>
        <dbReference type="ARBA" id="ARBA00005054"/>
    </source>
</evidence>
<accession>A0AAE3HH69</accession>
<dbReference type="EMBL" id="JANUCT010000001">
    <property type="protein sequence ID" value="MCS3902220.1"/>
    <property type="molecule type" value="Genomic_DNA"/>
</dbReference>